<accession>A0A6V8MUC4</accession>
<dbReference type="AlphaFoldDB" id="A0A6V8MUC4"/>
<evidence type="ECO:0000313" key="1">
    <source>
        <dbReference type="EMBL" id="GFO63484.1"/>
    </source>
</evidence>
<name>A0A6V8MUC4_9BACT</name>
<dbReference type="Proteomes" id="UP000568888">
    <property type="component" value="Unassembled WGS sequence"/>
</dbReference>
<gene>
    <name evidence="1" type="ORF">GMPD_14030</name>
</gene>
<protein>
    <submittedName>
        <fullName evidence="1">Uncharacterized protein</fullName>
    </submittedName>
</protein>
<dbReference type="EMBL" id="BLXY01000002">
    <property type="protein sequence ID" value="GFO63484.1"/>
    <property type="molecule type" value="Genomic_DNA"/>
</dbReference>
<proteinExistence type="predicted"/>
<evidence type="ECO:0000313" key="2">
    <source>
        <dbReference type="Proteomes" id="UP000568888"/>
    </source>
</evidence>
<reference evidence="2" key="1">
    <citation type="submission" date="2020-06" db="EMBL/GenBank/DDBJ databases">
        <title>Draft genomic sequecing of Geomonas sp. Red736.</title>
        <authorList>
            <person name="Itoh H."/>
            <person name="Xu Z.X."/>
            <person name="Ushijima N."/>
            <person name="Masuda Y."/>
            <person name="Shiratori Y."/>
            <person name="Senoo K."/>
        </authorList>
    </citation>
    <scope>NUCLEOTIDE SEQUENCE [LARGE SCALE GENOMIC DNA]</scope>
    <source>
        <strain evidence="2">Red736</strain>
    </source>
</reference>
<organism evidence="1 2">
    <name type="scientific">Geomonas paludis</name>
    <dbReference type="NCBI Taxonomy" id="2740185"/>
    <lineage>
        <taxon>Bacteria</taxon>
        <taxon>Pseudomonadati</taxon>
        <taxon>Thermodesulfobacteriota</taxon>
        <taxon>Desulfuromonadia</taxon>
        <taxon>Geobacterales</taxon>
        <taxon>Geobacteraceae</taxon>
        <taxon>Geomonas</taxon>
    </lineage>
</organism>
<comment type="caution">
    <text evidence="1">The sequence shown here is derived from an EMBL/GenBank/DDBJ whole genome shotgun (WGS) entry which is preliminary data.</text>
</comment>
<sequence length="49" mass="5218">MLSYLVLQSEIFVADPEKGTPDFPCDNAGISKKYAPGSNPARGVPILLP</sequence>